<dbReference type="PANTHER" id="PTHR37984">
    <property type="entry name" value="PROTEIN CBG26694"/>
    <property type="match status" value="1"/>
</dbReference>
<dbReference type="GO" id="GO:0003676">
    <property type="term" value="F:nucleic acid binding"/>
    <property type="evidence" value="ECO:0007669"/>
    <property type="project" value="InterPro"/>
</dbReference>
<accession>A0A1R1XXW3</accession>
<gene>
    <name evidence="2" type="ORF">AYI70_g4789</name>
</gene>
<dbReference type="GO" id="GO:0015074">
    <property type="term" value="P:DNA integration"/>
    <property type="evidence" value="ECO:0007669"/>
    <property type="project" value="InterPro"/>
</dbReference>
<dbReference type="STRING" id="133412.A0A1R1XXW3"/>
<dbReference type="InterPro" id="IPR012337">
    <property type="entry name" value="RNaseH-like_sf"/>
</dbReference>
<dbReference type="EMBL" id="LSSN01001514">
    <property type="protein sequence ID" value="OMJ19354.1"/>
    <property type="molecule type" value="Genomic_DNA"/>
</dbReference>
<dbReference type="Gene3D" id="3.30.420.10">
    <property type="entry name" value="Ribonuclease H-like superfamily/Ribonuclease H"/>
    <property type="match status" value="1"/>
</dbReference>
<dbReference type="PROSITE" id="PS50994">
    <property type="entry name" value="INTEGRASE"/>
    <property type="match status" value="1"/>
</dbReference>
<reference evidence="2 3" key="1">
    <citation type="submission" date="2017-01" db="EMBL/GenBank/DDBJ databases">
        <authorList>
            <person name="Mah S.A."/>
            <person name="Swanson W.J."/>
            <person name="Moy G.W."/>
            <person name="Vacquier V.D."/>
        </authorList>
    </citation>
    <scope>NUCLEOTIDE SEQUENCE [LARGE SCALE GENOMIC DNA]</scope>
    <source>
        <strain evidence="2 3">GSMNP</strain>
    </source>
</reference>
<dbReference type="OrthoDB" id="5592268at2759"/>
<evidence type="ECO:0000313" key="3">
    <source>
        <dbReference type="Proteomes" id="UP000187283"/>
    </source>
</evidence>
<evidence type="ECO:0000259" key="1">
    <source>
        <dbReference type="PROSITE" id="PS50994"/>
    </source>
</evidence>
<keyword evidence="3" id="KW-1185">Reference proteome</keyword>
<dbReference type="GO" id="GO:0005634">
    <property type="term" value="C:nucleus"/>
    <property type="evidence" value="ECO:0007669"/>
    <property type="project" value="UniProtKB-ARBA"/>
</dbReference>
<comment type="caution">
    <text evidence="2">The sequence shown here is derived from an EMBL/GenBank/DDBJ whole genome shotgun (WGS) entry which is preliminary data.</text>
</comment>
<dbReference type="Proteomes" id="UP000187283">
    <property type="component" value="Unassembled WGS sequence"/>
</dbReference>
<dbReference type="InterPro" id="IPR001584">
    <property type="entry name" value="Integrase_cat-core"/>
</dbReference>
<feature type="domain" description="Integrase catalytic" evidence="1">
    <location>
        <begin position="7"/>
        <end position="187"/>
    </location>
</feature>
<dbReference type="SUPFAM" id="SSF53098">
    <property type="entry name" value="Ribonuclease H-like"/>
    <property type="match status" value="1"/>
</dbReference>
<evidence type="ECO:0000313" key="2">
    <source>
        <dbReference type="EMBL" id="OMJ19354.1"/>
    </source>
</evidence>
<dbReference type="InterPro" id="IPR036397">
    <property type="entry name" value="RNaseH_sf"/>
</dbReference>
<name>A0A1R1XXW3_9FUNG</name>
<proteinExistence type="predicted"/>
<organism evidence="2 3">
    <name type="scientific">Smittium culicis</name>
    <dbReference type="NCBI Taxonomy" id="133412"/>
    <lineage>
        <taxon>Eukaryota</taxon>
        <taxon>Fungi</taxon>
        <taxon>Fungi incertae sedis</taxon>
        <taxon>Zoopagomycota</taxon>
        <taxon>Kickxellomycotina</taxon>
        <taxon>Harpellomycetes</taxon>
        <taxon>Harpellales</taxon>
        <taxon>Legeriomycetaceae</taxon>
        <taxon>Smittium</taxon>
    </lineage>
</organism>
<dbReference type="AlphaFoldDB" id="A0A1R1XXW3"/>
<protein>
    <submittedName>
        <fullName evidence="2">Pro-Pol polyprotein</fullName>
    </submittedName>
</protein>
<dbReference type="InterPro" id="IPR050951">
    <property type="entry name" value="Retrovirus_Pol_polyprotein"/>
</dbReference>
<sequence length="318" mass="36424">MECQKYLMVKPAYKFDGKSEVSEIFSVWQIDFLGPFPLSRQGNRYIIVAVEALTGYPFAQATGDQTSETVLEFLKKLMSIFGVPKHIKSDNGTCFRAKNVTELLKKYRTEIDFNLPYNSEWMGMVERMNRSIRYSLTKSCGGNFKNWCKFLDSSLMGIRVSINSRTGYSPYFLLFGKHPYFIETQDTTISGLAIRNLEIIEINDIRIGKEREKKSSSSNINFEKGDLVLVLNQQLRKKGLHDKKAPRYEGPMKIVDKIANNIYAVENEKQVVYKLHVSRLVRFNARGAMQMVKEGSVEGKSSLLKFGEQPNSKSEIIK</sequence>
<dbReference type="PANTHER" id="PTHR37984:SF5">
    <property type="entry name" value="PROTEIN NYNRIN-LIKE"/>
    <property type="match status" value="1"/>
</dbReference>
<dbReference type="Pfam" id="PF00665">
    <property type="entry name" value="rve"/>
    <property type="match status" value="1"/>
</dbReference>